<evidence type="ECO:0000256" key="3">
    <source>
        <dbReference type="SAM" id="SignalP"/>
    </source>
</evidence>
<accession>A0A9N7CBR0</accession>
<dbReference type="AlphaFoldDB" id="A0A9N7CBR0"/>
<feature type="compositionally biased region" description="Low complexity" evidence="2">
    <location>
        <begin position="186"/>
        <end position="203"/>
    </location>
</feature>
<dbReference type="GO" id="GO:0017089">
    <property type="term" value="F:glycolipid transfer activity"/>
    <property type="evidence" value="ECO:0007669"/>
    <property type="project" value="TreeGrafter"/>
</dbReference>
<reference evidence="4" key="2">
    <citation type="submission" date="2017-02" db="EMBL/GenBank/DDBJ databases">
        <authorList>
            <person name="Zhang H."/>
        </authorList>
    </citation>
    <scope>NUCLEOTIDE SEQUENCE</scope>
    <source>
        <strain evidence="4">RZS01</strain>
    </source>
</reference>
<dbReference type="PANTHER" id="PTHR36504">
    <property type="entry name" value="LIPOPOLYSACCHARIDE EXPORT SYSTEM PROTEIN LPTA"/>
    <property type="match status" value="1"/>
</dbReference>
<evidence type="ECO:0000313" key="5">
    <source>
        <dbReference type="EMBL" id="PYD67690.1"/>
    </source>
</evidence>
<proteinExistence type="predicted"/>
<dbReference type="OrthoDB" id="8450043at2"/>
<dbReference type="PANTHER" id="PTHR36504:SF1">
    <property type="entry name" value="LIPOPOLYSACCHARIDE EXPORT SYSTEM PROTEIN LPTA"/>
    <property type="match status" value="1"/>
</dbReference>
<feature type="chain" id="PRO_5040195253" description="Organic solvent tolerance-like N-terminal domain-containing protein" evidence="3">
    <location>
        <begin position="26"/>
        <end position="448"/>
    </location>
</feature>
<dbReference type="RefSeq" id="WP_078526669.1">
    <property type="nucleotide sequence ID" value="NZ_CP019875.1"/>
</dbReference>
<gene>
    <name evidence="4" type="ORF">B0W47_13145</name>
    <name evidence="5" type="ORF">CDI09_02080</name>
</gene>
<dbReference type="Proteomes" id="UP000247512">
    <property type="component" value="Unassembled WGS sequence"/>
</dbReference>
<sequence>MARLFPHLPLGGVLLGLVAAGPAMAQGLDMSHGQQINVTAAGGFDWDQNAQTVTAYDRAQAIRGDVTVRGDKLVAFYRKKAATTPAPGQAAPGANAPATPGASAANRPPGPDAPLAAHLGVAPPPETRRPHIVDDTPAGAPGTPAPASTPATTAPATDPDVDTNLATPSDVLPQDLPIPDRPDPIGAPGNGPATGAAGTAQGAAQGGDAAGGGAAGDGGGSSEVYRLEAIGHVHAFNLTDQAWGDHAVYDVDQAILVMTGEHLKMTAPQDILTARDVLEYHSREHMSVARGNATMTTNDGRQIRADVLVGYDKPKTQRTNKRKEWRETHPNGRTPLPDDATTPEEAAADDKPSPGAGTMDHVDAFGHIIIRTRTETITGDRGVYVPDTGIARLVGNVHITRGENQVSGTSAIVNLHTDISTLTDNPGSRVSGLVIPNQAGKGGKAQGK</sequence>
<keyword evidence="7" id="KW-1185">Reference proteome</keyword>
<dbReference type="KEGG" id="kna:B0W47_13145"/>
<feature type="compositionally biased region" description="Low complexity" evidence="2">
    <location>
        <begin position="82"/>
        <end position="105"/>
    </location>
</feature>
<protein>
    <recommendedName>
        <fullName evidence="8">Organic solvent tolerance-like N-terminal domain-containing protein</fullName>
    </recommendedName>
</protein>
<evidence type="ECO:0000256" key="1">
    <source>
        <dbReference type="ARBA" id="ARBA00022729"/>
    </source>
</evidence>
<reference evidence="6" key="1">
    <citation type="submission" date="2017-02" db="EMBL/GenBank/DDBJ databases">
        <title>zhang.</title>
        <authorList>
            <person name="Zhang H."/>
        </authorList>
    </citation>
    <scope>NUCLEOTIDE SEQUENCE [LARGE SCALE GENOMIC DNA]</scope>
    <source>
        <strain evidence="6">RZS01</strain>
    </source>
</reference>
<dbReference type="GO" id="GO:0030288">
    <property type="term" value="C:outer membrane-bounded periplasmic space"/>
    <property type="evidence" value="ECO:0007669"/>
    <property type="project" value="TreeGrafter"/>
</dbReference>
<evidence type="ECO:0000256" key="2">
    <source>
        <dbReference type="SAM" id="MobiDB-lite"/>
    </source>
</evidence>
<feature type="region of interest" description="Disordered" evidence="2">
    <location>
        <begin position="82"/>
        <end position="219"/>
    </location>
</feature>
<organism evidence="4 6">
    <name type="scientific">Komagataeibacter nataicola</name>
    <dbReference type="NCBI Taxonomy" id="265960"/>
    <lineage>
        <taxon>Bacteria</taxon>
        <taxon>Pseudomonadati</taxon>
        <taxon>Pseudomonadota</taxon>
        <taxon>Alphaproteobacteria</taxon>
        <taxon>Acetobacterales</taxon>
        <taxon>Acetobacteraceae</taxon>
        <taxon>Komagataeibacter</taxon>
    </lineage>
</organism>
<dbReference type="GO" id="GO:0009279">
    <property type="term" value="C:cell outer membrane"/>
    <property type="evidence" value="ECO:0007669"/>
    <property type="project" value="TreeGrafter"/>
</dbReference>
<evidence type="ECO:0000313" key="4">
    <source>
        <dbReference type="EMBL" id="AQU88252.1"/>
    </source>
</evidence>
<keyword evidence="1 3" id="KW-0732">Signal</keyword>
<dbReference type="InterPro" id="IPR052037">
    <property type="entry name" value="LPS_export_LptA"/>
</dbReference>
<evidence type="ECO:0000313" key="6">
    <source>
        <dbReference type="Proteomes" id="UP000189683"/>
    </source>
</evidence>
<dbReference type="Gene3D" id="2.60.450.10">
    <property type="entry name" value="Lipopolysaccharide (LPS) transport protein A like domain"/>
    <property type="match status" value="2"/>
</dbReference>
<dbReference type="Proteomes" id="UP000189683">
    <property type="component" value="Chromosome"/>
</dbReference>
<evidence type="ECO:0000313" key="7">
    <source>
        <dbReference type="Proteomes" id="UP000247512"/>
    </source>
</evidence>
<feature type="compositionally biased region" description="Low complexity" evidence="2">
    <location>
        <begin position="135"/>
        <end position="158"/>
    </location>
</feature>
<feature type="signal peptide" evidence="3">
    <location>
        <begin position="1"/>
        <end position="25"/>
    </location>
</feature>
<feature type="compositionally biased region" description="Gly residues" evidence="2">
    <location>
        <begin position="204"/>
        <end position="219"/>
    </location>
</feature>
<evidence type="ECO:0008006" key="8">
    <source>
        <dbReference type="Google" id="ProtNLM"/>
    </source>
</evidence>
<dbReference type="GO" id="GO:0015920">
    <property type="term" value="P:lipopolysaccharide transport"/>
    <property type="evidence" value="ECO:0007669"/>
    <property type="project" value="TreeGrafter"/>
</dbReference>
<name>A0A9N7CBR0_9PROT</name>
<feature type="region of interest" description="Disordered" evidence="2">
    <location>
        <begin position="313"/>
        <end position="357"/>
    </location>
</feature>
<dbReference type="EMBL" id="CP019875">
    <property type="protein sequence ID" value="AQU88252.1"/>
    <property type="molecule type" value="Genomic_DNA"/>
</dbReference>
<dbReference type="EMBL" id="NIRT01000002">
    <property type="protein sequence ID" value="PYD67690.1"/>
    <property type="molecule type" value="Genomic_DNA"/>
</dbReference>
<reference evidence="5 7" key="3">
    <citation type="submission" date="2017-06" db="EMBL/GenBank/DDBJ databases">
        <title>A draft genome sequence of Komagataeibacter nataicola LMG 1536.</title>
        <authorList>
            <person name="Skraban J."/>
            <person name="Cleenwerck I."/>
            <person name="Vandamme P."/>
            <person name="Trcek J."/>
        </authorList>
    </citation>
    <scope>NUCLEOTIDE SEQUENCE [LARGE SCALE GENOMIC DNA]</scope>
    <source>
        <strain evidence="5 7">LMG 1536</strain>
    </source>
</reference>